<feature type="chain" id="PRO_5038766930" evidence="1">
    <location>
        <begin position="20"/>
        <end position="391"/>
    </location>
</feature>
<dbReference type="EMBL" id="DWZI01000042">
    <property type="protein sequence ID" value="HJA86195.1"/>
    <property type="molecule type" value="Genomic_DNA"/>
</dbReference>
<reference evidence="3" key="1">
    <citation type="journal article" date="2021" name="PeerJ">
        <title>Extensive microbial diversity within the chicken gut microbiome revealed by metagenomics and culture.</title>
        <authorList>
            <person name="Gilroy R."/>
            <person name="Ravi A."/>
            <person name="Getino M."/>
            <person name="Pursley I."/>
            <person name="Horton D.L."/>
            <person name="Alikhan N.F."/>
            <person name="Baker D."/>
            <person name="Gharbi K."/>
            <person name="Hall N."/>
            <person name="Watson M."/>
            <person name="Adriaenssens E.M."/>
            <person name="Foster-Nyarko E."/>
            <person name="Jarju S."/>
            <person name="Secka A."/>
            <person name="Antonio M."/>
            <person name="Oren A."/>
            <person name="Chaudhuri R.R."/>
            <person name="La Ragione R."/>
            <person name="Hildebrand F."/>
            <person name="Pallen M.J."/>
        </authorList>
    </citation>
    <scope>NUCLEOTIDE SEQUENCE</scope>
    <source>
        <strain evidence="3">ChiHjej12B11-9795</strain>
    </source>
</reference>
<dbReference type="InterPro" id="IPR004843">
    <property type="entry name" value="Calcineurin-like_PHP"/>
</dbReference>
<organism evidence="3 4">
    <name type="scientific">Candidatus Bacteroides avicola</name>
    <dbReference type="NCBI Taxonomy" id="2838468"/>
    <lineage>
        <taxon>Bacteria</taxon>
        <taxon>Pseudomonadati</taxon>
        <taxon>Bacteroidota</taxon>
        <taxon>Bacteroidia</taxon>
        <taxon>Bacteroidales</taxon>
        <taxon>Bacteroidaceae</taxon>
        <taxon>Bacteroides</taxon>
    </lineage>
</organism>
<keyword evidence="1" id="KW-0732">Signal</keyword>
<dbReference type="GO" id="GO:0016787">
    <property type="term" value="F:hydrolase activity"/>
    <property type="evidence" value="ECO:0007669"/>
    <property type="project" value="InterPro"/>
</dbReference>
<dbReference type="Pfam" id="PF00149">
    <property type="entry name" value="Metallophos"/>
    <property type="match status" value="1"/>
</dbReference>
<feature type="signal peptide" evidence="1">
    <location>
        <begin position="1"/>
        <end position="19"/>
    </location>
</feature>
<dbReference type="Gene3D" id="3.60.21.10">
    <property type="match status" value="1"/>
</dbReference>
<gene>
    <name evidence="3" type="ORF">H9950_08420</name>
</gene>
<accession>A0A9D2KWU6</accession>
<evidence type="ECO:0000256" key="1">
    <source>
        <dbReference type="SAM" id="SignalP"/>
    </source>
</evidence>
<evidence type="ECO:0000259" key="2">
    <source>
        <dbReference type="Pfam" id="PF00149"/>
    </source>
</evidence>
<name>A0A9D2KWU6_9BACE</name>
<dbReference type="Proteomes" id="UP000823862">
    <property type="component" value="Unassembled WGS sequence"/>
</dbReference>
<reference evidence="3" key="2">
    <citation type="submission" date="2021-04" db="EMBL/GenBank/DDBJ databases">
        <authorList>
            <person name="Gilroy R."/>
        </authorList>
    </citation>
    <scope>NUCLEOTIDE SEQUENCE</scope>
    <source>
        <strain evidence="3">ChiHjej12B11-9795</strain>
    </source>
</reference>
<comment type="caution">
    <text evidence="3">The sequence shown here is derived from an EMBL/GenBank/DDBJ whole genome shotgun (WGS) entry which is preliminary data.</text>
</comment>
<evidence type="ECO:0000313" key="4">
    <source>
        <dbReference type="Proteomes" id="UP000823862"/>
    </source>
</evidence>
<protein>
    <submittedName>
        <fullName evidence="3">Metallophosphoesterase</fullName>
    </submittedName>
</protein>
<dbReference type="PANTHER" id="PTHR45867:SF10">
    <property type="entry name" value="PURPLE ACID PHOSPHATASE"/>
    <property type="match status" value="1"/>
</dbReference>
<feature type="domain" description="Calcineurin-like phosphoesterase" evidence="2">
    <location>
        <begin position="138"/>
        <end position="337"/>
    </location>
</feature>
<dbReference type="PANTHER" id="PTHR45867">
    <property type="entry name" value="PURPLE ACID PHOSPHATASE"/>
    <property type="match status" value="1"/>
</dbReference>
<evidence type="ECO:0000313" key="3">
    <source>
        <dbReference type="EMBL" id="HJA86195.1"/>
    </source>
</evidence>
<sequence length="391" mass="44346">MKKTLFTFLAAAFSLSLVAQEKFGLSHGPYLQEVTTDKATVVFQTSGKAFSWVEVKPHGAPEEECVRYYASDHGLKMAYNTFNSIRLKKLEPAKAYDYRILSKEMRSFQPYKVVFGDSIATPWHTFSTIDPEGKGASIFITSDMHGDAAKLDTLLHWADYKTCHAFFYAGDMMNYMDRPELPFTSFIDISVKRFASSIPFEVVRGNHETRGNLAREFSRYFPKEDGKIYGAYRLGDIMVVMLDSGEDKADSHPVYAGLTDFDAYRTEQAAWLEELVQTKEYKTARYRIVISHFPLVMPSDNRKEGVWKGWEDAIRKFLPVLNRAGVDLLVSGHTHRYAYYEAGTEGNNFPVLIQGAYCAARLDVKDGKIQVKVIDTAGQVLKEAVLDTDKR</sequence>
<dbReference type="AlphaFoldDB" id="A0A9D2KWU6"/>
<proteinExistence type="predicted"/>
<dbReference type="InterPro" id="IPR029052">
    <property type="entry name" value="Metallo-depent_PP-like"/>
</dbReference>
<dbReference type="SUPFAM" id="SSF56300">
    <property type="entry name" value="Metallo-dependent phosphatases"/>
    <property type="match status" value="1"/>
</dbReference>